<evidence type="ECO:0000256" key="4">
    <source>
        <dbReference type="ARBA" id="ARBA00023319"/>
    </source>
</evidence>
<dbReference type="InterPro" id="IPR036179">
    <property type="entry name" value="Ig-like_dom_sf"/>
</dbReference>
<reference evidence="7" key="1">
    <citation type="journal article" date="2010" name="Science">
        <title>The genome of the Western clawed frog Xenopus tropicalis.</title>
        <authorList>
            <person name="Hellsten U."/>
            <person name="Harland R.M."/>
            <person name="Gilchrist M.J."/>
            <person name="Hendrix D."/>
            <person name="Jurka J."/>
            <person name="Kapitonov V."/>
            <person name="Ovcharenko I."/>
            <person name="Putnam N.H."/>
            <person name="Shu S."/>
            <person name="Taher L."/>
            <person name="Blitz I.L."/>
            <person name="Blumberg B."/>
            <person name="Dichmann D.S."/>
            <person name="Dubchak I."/>
            <person name="Amaya E."/>
            <person name="Detter J.C."/>
            <person name="Fletcher R."/>
            <person name="Gerhard D.S."/>
            <person name="Goodstein D."/>
            <person name="Graves T."/>
            <person name="Grigoriev I.V."/>
            <person name="Grimwood J."/>
            <person name="Kawashima T."/>
            <person name="Lindquist E."/>
            <person name="Lucas S.M."/>
            <person name="Mead P.E."/>
            <person name="Mitros T."/>
            <person name="Ogino H."/>
            <person name="Ohta Y."/>
            <person name="Poliakov A.V."/>
            <person name="Pollet N."/>
            <person name="Robert J."/>
            <person name="Salamov A."/>
            <person name="Sater A.K."/>
            <person name="Schmutz J."/>
            <person name="Terry A."/>
            <person name="Vize P.D."/>
            <person name="Warren W.C."/>
            <person name="Wells D."/>
            <person name="Wills A."/>
            <person name="Wilson R.K."/>
            <person name="Zimmerman L.B."/>
            <person name="Zorn A.M."/>
            <person name="Grainger R."/>
            <person name="Grammer T."/>
            <person name="Khokha M.K."/>
            <person name="Richardson P.M."/>
            <person name="Rokhsar D.S."/>
        </authorList>
    </citation>
    <scope>NUCLEOTIDE SEQUENCE [LARGE SCALE GENOMIC DNA]</scope>
    <source>
        <strain evidence="7">Nigerian</strain>
    </source>
</reference>
<reference evidence="7" key="2">
    <citation type="submission" date="2020-05" db="UniProtKB">
        <authorList>
            <consortium name="Ensembl"/>
        </authorList>
    </citation>
    <scope>IDENTIFICATION</scope>
</reference>
<dbReference type="InterPro" id="IPR013783">
    <property type="entry name" value="Ig-like_fold"/>
</dbReference>
<keyword evidence="1" id="KW-0732">Signal</keyword>
<dbReference type="PANTHER" id="PTHR19367:SF18">
    <property type="entry name" value="T CELL RECEPTOR ALPHA VARIABLE 16"/>
    <property type="match status" value="1"/>
</dbReference>
<dbReference type="PANTHER" id="PTHR19367">
    <property type="entry name" value="T-CELL RECEPTOR ALPHA CHAIN V REGION"/>
    <property type="match status" value="1"/>
</dbReference>
<protein>
    <recommendedName>
        <fullName evidence="6">Ig-like domain-containing protein</fullName>
    </recommendedName>
</protein>
<dbReference type="InterPro" id="IPR007110">
    <property type="entry name" value="Ig-like_dom"/>
</dbReference>
<evidence type="ECO:0000256" key="5">
    <source>
        <dbReference type="ARBA" id="ARBA00043266"/>
    </source>
</evidence>
<evidence type="ECO:0000313" key="7">
    <source>
        <dbReference type="Ensembl" id="ENSXETP00000082427"/>
    </source>
</evidence>
<evidence type="ECO:0000259" key="6">
    <source>
        <dbReference type="PROSITE" id="PS50835"/>
    </source>
</evidence>
<dbReference type="AlphaFoldDB" id="A0A6I8RLV5"/>
<evidence type="ECO:0000256" key="3">
    <source>
        <dbReference type="ARBA" id="ARBA00023170"/>
    </source>
</evidence>
<dbReference type="SMART" id="SM00406">
    <property type="entry name" value="IGv"/>
    <property type="match status" value="1"/>
</dbReference>
<keyword evidence="3" id="KW-0675">Receptor</keyword>
<dbReference type="Pfam" id="PF07686">
    <property type="entry name" value="V-set"/>
    <property type="match status" value="1"/>
</dbReference>
<dbReference type="InParanoid" id="A0A6I8RLV5"/>
<dbReference type="InterPro" id="IPR003599">
    <property type="entry name" value="Ig_sub"/>
</dbReference>
<evidence type="ECO:0000256" key="2">
    <source>
        <dbReference type="ARBA" id="ARBA00023130"/>
    </source>
</evidence>
<dbReference type="InterPro" id="IPR051287">
    <property type="entry name" value="TCR_variable_region"/>
</dbReference>
<dbReference type="Ensembl" id="ENSXETT00000074679">
    <property type="protein sequence ID" value="ENSXETP00000082427"/>
    <property type="gene ID" value="ENSXETG00000040890"/>
</dbReference>
<dbReference type="SMART" id="SM00409">
    <property type="entry name" value="IG"/>
    <property type="match status" value="1"/>
</dbReference>
<evidence type="ECO:0000256" key="1">
    <source>
        <dbReference type="ARBA" id="ARBA00022729"/>
    </source>
</evidence>
<keyword evidence="5" id="KW-0391">Immunity</keyword>
<keyword evidence="4" id="KW-0393">Immunoglobulin domain</keyword>
<name>A0A6I8RLV5_XENTR</name>
<sequence length="132" mass="14976">IFTLSCHSFRTFSKGDSVIQTPPDVKAEISQLVLFTCNYETASTQASLQWYVQPPGTSPRFLQLRELYQKEEAVFEKKYSSKLITETKTFELRISGVSESDSGLYYCALRPTVSLSLTTIVQKALFFMHGQN</sequence>
<feature type="domain" description="Ig-like" evidence="6">
    <location>
        <begin position="16"/>
        <end position="118"/>
    </location>
</feature>
<proteinExistence type="predicted"/>
<keyword evidence="2" id="KW-1064">Adaptive immunity</keyword>
<keyword evidence="5" id="KW-1279">T cell receptor</keyword>
<accession>A0A6I8RLV5</accession>
<dbReference type="SUPFAM" id="SSF48726">
    <property type="entry name" value="Immunoglobulin"/>
    <property type="match status" value="1"/>
</dbReference>
<dbReference type="InterPro" id="IPR013106">
    <property type="entry name" value="Ig_V-set"/>
</dbReference>
<dbReference type="PROSITE" id="PS50835">
    <property type="entry name" value="IG_LIKE"/>
    <property type="match status" value="1"/>
</dbReference>
<organism evidence="7">
    <name type="scientific">Xenopus tropicalis</name>
    <name type="common">Western clawed frog</name>
    <name type="synonym">Silurana tropicalis</name>
    <dbReference type="NCBI Taxonomy" id="8364"/>
    <lineage>
        <taxon>Eukaryota</taxon>
        <taxon>Metazoa</taxon>
        <taxon>Chordata</taxon>
        <taxon>Craniata</taxon>
        <taxon>Vertebrata</taxon>
        <taxon>Euteleostomi</taxon>
        <taxon>Amphibia</taxon>
        <taxon>Batrachia</taxon>
        <taxon>Anura</taxon>
        <taxon>Pipoidea</taxon>
        <taxon>Pipidae</taxon>
        <taxon>Xenopodinae</taxon>
        <taxon>Xenopus</taxon>
        <taxon>Silurana</taxon>
    </lineage>
</organism>
<dbReference type="GO" id="GO:0002250">
    <property type="term" value="P:adaptive immune response"/>
    <property type="evidence" value="ECO:0007669"/>
    <property type="project" value="UniProtKB-KW"/>
</dbReference>
<dbReference type="Gene3D" id="2.60.40.10">
    <property type="entry name" value="Immunoglobulins"/>
    <property type="match status" value="1"/>
</dbReference>
<dbReference type="GeneTree" id="ENSGT01070000256073"/>
<dbReference type="FunCoup" id="A0A6I8RLV5">
    <property type="interactions" value="284"/>
</dbReference>
<dbReference type="GO" id="GO:0042101">
    <property type="term" value="C:T cell receptor complex"/>
    <property type="evidence" value="ECO:0007669"/>
    <property type="project" value="UniProtKB-KW"/>
</dbReference>